<sequence>MAEEDDAFISLSDLDSEDSIPMFFDKNRHICYLEMMLELLPSPYQSQEINRLTLAYFAVCGLDILRSLDGVDKEGVINWVLSLQAHLRDKAELSNGQFYGFHGSRSSQFQPNVDGYLLCASILKTLGYDFSLLDSTSIVKSMKNFQQRDERYTFMPIHSGAETDLCFVYCAAAISSMLENWSGIDKEKAKEYIINCQSYGGGFGLSPGSESHGGATFCAIASLKLMGLIEDDILSKNVSSCFINMPLLLDWSLQRQAAIDGGFQGRLNKATDACYAFWVGGVLKILGAHKFINYDGLRKFLFTCQSQYGGFGKTPDQLPDLYHAYYGFCAFSMLEEPGLNSICTELGIPNGASPGL</sequence>
<comment type="cofactor">
    <cofactor evidence="1">
        <name>Zn(2+)</name>
        <dbReference type="ChEBI" id="CHEBI:29105"/>
    </cofactor>
</comment>
<evidence type="ECO:0000256" key="6">
    <source>
        <dbReference type="ARBA" id="ARBA00022737"/>
    </source>
</evidence>
<gene>
    <name evidence="9" type="ORF">K7X08_030288</name>
</gene>
<comment type="similarity">
    <text evidence="2">Belongs to the protein prenyltransferase subunit beta family.</text>
</comment>
<evidence type="ECO:0000313" key="10">
    <source>
        <dbReference type="Proteomes" id="UP001152561"/>
    </source>
</evidence>
<evidence type="ECO:0000313" key="9">
    <source>
        <dbReference type="EMBL" id="KAJ8540369.1"/>
    </source>
</evidence>
<dbReference type="AlphaFoldDB" id="A0A9Q1R4Z2"/>
<evidence type="ECO:0000256" key="5">
    <source>
        <dbReference type="ARBA" id="ARBA00022723"/>
    </source>
</evidence>
<dbReference type="Gene3D" id="1.50.10.20">
    <property type="match status" value="1"/>
</dbReference>
<feature type="domain" description="Prenyltransferase alpha-alpha toroid" evidence="8">
    <location>
        <begin position="24"/>
        <end position="344"/>
    </location>
</feature>
<dbReference type="Proteomes" id="UP001152561">
    <property type="component" value="Unassembled WGS sequence"/>
</dbReference>
<reference evidence="10" key="1">
    <citation type="journal article" date="2023" name="Proc. Natl. Acad. Sci. U.S.A.">
        <title>Genomic and structural basis for evolution of tropane alkaloid biosynthesis.</title>
        <authorList>
            <person name="Wanga Y.-J."/>
            <person name="Taina T."/>
            <person name="Yua J.-Y."/>
            <person name="Lia J."/>
            <person name="Xua B."/>
            <person name="Chenc J."/>
            <person name="D'Auriad J.C."/>
            <person name="Huanga J.-P."/>
            <person name="Huanga S.-X."/>
        </authorList>
    </citation>
    <scope>NUCLEOTIDE SEQUENCE [LARGE SCALE GENOMIC DNA]</scope>
    <source>
        <strain evidence="10">cv. KIB-2019</strain>
    </source>
</reference>
<keyword evidence="7" id="KW-0862">Zinc</keyword>
<organism evidence="9 10">
    <name type="scientific">Anisodus acutangulus</name>
    <dbReference type="NCBI Taxonomy" id="402998"/>
    <lineage>
        <taxon>Eukaryota</taxon>
        <taxon>Viridiplantae</taxon>
        <taxon>Streptophyta</taxon>
        <taxon>Embryophyta</taxon>
        <taxon>Tracheophyta</taxon>
        <taxon>Spermatophyta</taxon>
        <taxon>Magnoliopsida</taxon>
        <taxon>eudicotyledons</taxon>
        <taxon>Gunneridae</taxon>
        <taxon>Pentapetalae</taxon>
        <taxon>asterids</taxon>
        <taxon>lamiids</taxon>
        <taxon>Solanales</taxon>
        <taxon>Solanaceae</taxon>
        <taxon>Solanoideae</taxon>
        <taxon>Hyoscyameae</taxon>
        <taxon>Anisodus</taxon>
    </lineage>
</organism>
<dbReference type="PANTHER" id="PTHR11774">
    <property type="entry name" value="GERANYLGERANYL TRANSFERASE TYPE BETA SUBUNIT"/>
    <property type="match status" value="1"/>
</dbReference>
<dbReference type="GO" id="GO:0004662">
    <property type="term" value="F:CAAX-protein geranylgeranyltransferase activity"/>
    <property type="evidence" value="ECO:0007669"/>
    <property type="project" value="TreeGrafter"/>
</dbReference>
<proteinExistence type="inferred from homology"/>
<dbReference type="Pfam" id="PF00432">
    <property type="entry name" value="Prenyltrans"/>
    <property type="match status" value="1"/>
</dbReference>
<dbReference type="InterPro" id="IPR001330">
    <property type="entry name" value="Prenyltrans"/>
</dbReference>
<dbReference type="GO" id="GO:0046872">
    <property type="term" value="F:metal ion binding"/>
    <property type="evidence" value="ECO:0007669"/>
    <property type="project" value="UniProtKB-KW"/>
</dbReference>
<evidence type="ECO:0000256" key="2">
    <source>
        <dbReference type="ARBA" id="ARBA00010497"/>
    </source>
</evidence>
<keyword evidence="6" id="KW-0677">Repeat</keyword>
<evidence type="ECO:0000256" key="1">
    <source>
        <dbReference type="ARBA" id="ARBA00001947"/>
    </source>
</evidence>
<dbReference type="InterPro" id="IPR045089">
    <property type="entry name" value="PGGT1B-like"/>
</dbReference>
<evidence type="ECO:0000256" key="7">
    <source>
        <dbReference type="ARBA" id="ARBA00022833"/>
    </source>
</evidence>
<keyword evidence="4" id="KW-0808">Transferase</keyword>
<dbReference type="EMBL" id="JAJAGQ010000016">
    <property type="protein sequence ID" value="KAJ8540369.1"/>
    <property type="molecule type" value="Genomic_DNA"/>
</dbReference>
<comment type="caution">
    <text evidence="9">The sequence shown here is derived from an EMBL/GenBank/DDBJ whole genome shotgun (WGS) entry which is preliminary data.</text>
</comment>
<dbReference type="OrthoDB" id="24893at2759"/>
<dbReference type="GO" id="GO:0005953">
    <property type="term" value="C:CAAX-protein geranylgeranyltransferase complex"/>
    <property type="evidence" value="ECO:0007669"/>
    <property type="project" value="TreeGrafter"/>
</dbReference>
<accession>A0A9Q1R4Z2</accession>
<keyword evidence="5" id="KW-0479">Metal-binding</keyword>
<keyword evidence="3" id="KW-0637">Prenyltransferase</keyword>
<evidence type="ECO:0000256" key="3">
    <source>
        <dbReference type="ARBA" id="ARBA00022602"/>
    </source>
</evidence>
<dbReference type="InterPro" id="IPR008930">
    <property type="entry name" value="Terpenoid_cyclase/PrenylTrfase"/>
</dbReference>
<name>A0A9Q1R4Z2_9SOLA</name>
<evidence type="ECO:0000259" key="8">
    <source>
        <dbReference type="Pfam" id="PF00432"/>
    </source>
</evidence>
<keyword evidence="10" id="KW-1185">Reference proteome</keyword>
<dbReference type="SUPFAM" id="SSF48239">
    <property type="entry name" value="Terpenoid cyclases/Protein prenyltransferases"/>
    <property type="match status" value="1"/>
</dbReference>
<protein>
    <recommendedName>
        <fullName evidence="8">Prenyltransferase alpha-alpha toroid domain-containing protein</fullName>
    </recommendedName>
</protein>
<dbReference type="PANTHER" id="PTHR11774:SF4">
    <property type="entry name" value="GERANYLGERANYL TRANSFERASE TYPE-1 SUBUNIT BETA"/>
    <property type="match status" value="1"/>
</dbReference>
<evidence type="ECO:0000256" key="4">
    <source>
        <dbReference type="ARBA" id="ARBA00022679"/>
    </source>
</evidence>